<evidence type="ECO:0000259" key="2">
    <source>
        <dbReference type="Pfam" id="PF22725"/>
    </source>
</evidence>
<organism evidence="3 4">
    <name type="scientific">Paenibacillus physcomitrellae</name>
    <dbReference type="NCBI Taxonomy" id="1619311"/>
    <lineage>
        <taxon>Bacteria</taxon>
        <taxon>Bacillati</taxon>
        <taxon>Bacillota</taxon>
        <taxon>Bacilli</taxon>
        <taxon>Bacillales</taxon>
        <taxon>Paenibacillaceae</taxon>
        <taxon>Paenibacillus</taxon>
    </lineage>
</organism>
<comment type="caution">
    <text evidence="3">The sequence shown here is derived from an EMBL/GenBank/DDBJ whole genome shotgun (WGS) entry which is preliminary data.</text>
</comment>
<evidence type="ECO:0000259" key="1">
    <source>
        <dbReference type="Pfam" id="PF01408"/>
    </source>
</evidence>
<protein>
    <submittedName>
        <fullName evidence="3">Oxidoreductase</fullName>
    </submittedName>
</protein>
<keyword evidence="4" id="KW-1185">Reference proteome</keyword>
<dbReference type="InterPro" id="IPR036291">
    <property type="entry name" value="NAD(P)-bd_dom_sf"/>
</dbReference>
<dbReference type="Pfam" id="PF22725">
    <property type="entry name" value="GFO_IDH_MocA_C3"/>
    <property type="match status" value="1"/>
</dbReference>
<dbReference type="PANTHER" id="PTHR43249">
    <property type="entry name" value="UDP-N-ACETYL-2-AMINO-2-DEOXY-D-GLUCURONATE OXIDASE"/>
    <property type="match status" value="1"/>
</dbReference>
<dbReference type="RefSeq" id="WP_094094943.1">
    <property type="nucleotide sequence ID" value="NZ_BMHF01000005.1"/>
</dbReference>
<sequence>MIHYGIAGCGHIAAKHIEAIRRTEGAVLTAICDPDAKRLHETADSTGAAAYATLGDMLAQETKLDVVCICTPSGLHAEMAVMAARSGKHVVIEKPLALTVEDGEWIVKAVRQSGVKAAVVHPNRYRPAVRELKAALDRGLFGRLGHVSAVVRWNRDQAYYDQAAWRGTKAMDGGVLMNQAIHSLDLLLWLFGSVRQVTAVAETRIRRMEAEDTAIALLRFENGVLGSVEASTTLYGGNLEESISVFGEDGYGVIGGKTASWIRHWRCSSMSPEESEALIRLIEADPYGIPGHEQMIRDMTAAIREDREPSVTVEDGLRSVRLVQDILDSADKLAAEMEG</sequence>
<dbReference type="EMBL" id="BMHF01000005">
    <property type="protein sequence ID" value="GGA33471.1"/>
    <property type="molecule type" value="Genomic_DNA"/>
</dbReference>
<dbReference type="Pfam" id="PF01408">
    <property type="entry name" value="GFO_IDH_MocA"/>
    <property type="match status" value="1"/>
</dbReference>
<evidence type="ECO:0000313" key="3">
    <source>
        <dbReference type="EMBL" id="GGA33471.1"/>
    </source>
</evidence>
<dbReference type="Proteomes" id="UP000609323">
    <property type="component" value="Unassembled WGS sequence"/>
</dbReference>
<gene>
    <name evidence="3" type="ORF">GCM10010917_18300</name>
</gene>
<dbReference type="InterPro" id="IPR000683">
    <property type="entry name" value="Gfo/Idh/MocA-like_OxRdtase_N"/>
</dbReference>
<dbReference type="SUPFAM" id="SSF51735">
    <property type="entry name" value="NAD(P)-binding Rossmann-fold domains"/>
    <property type="match status" value="1"/>
</dbReference>
<dbReference type="PANTHER" id="PTHR43249:SF1">
    <property type="entry name" value="D-GLUCOSIDE 3-DEHYDROGENASE"/>
    <property type="match status" value="1"/>
</dbReference>
<reference evidence="4" key="1">
    <citation type="journal article" date="2019" name="Int. J. Syst. Evol. Microbiol.">
        <title>The Global Catalogue of Microorganisms (GCM) 10K type strain sequencing project: providing services to taxonomists for standard genome sequencing and annotation.</title>
        <authorList>
            <consortium name="The Broad Institute Genomics Platform"/>
            <consortium name="The Broad Institute Genome Sequencing Center for Infectious Disease"/>
            <person name="Wu L."/>
            <person name="Ma J."/>
        </authorList>
    </citation>
    <scope>NUCLEOTIDE SEQUENCE [LARGE SCALE GENOMIC DNA]</scope>
    <source>
        <strain evidence="4">CGMCC 1.15044</strain>
    </source>
</reference>
<feature type="domain" description="Gfo/Idh/MocA-like oxidoreductase N-terminal" evidence="1">
    <location>
        <begin position="2"/>
        <end position="120"/>
    </location>
</feature>
<accession>A0ABQ1G099</accession>
<dbReference type="InterPro" id="IPR052515">
    <property type="entry name" value="Gfo/Idh/MocA_Oxidoreductase"/>
</dbReference>
<dbReference type="Gene3D" id="3.40.50.720">
    <property type="entry name" value="NAD(P)-binding Rossmann-like Domain"/>
    <property type="match status" value="1"/>
</dbReference>
<name>A0ABQ1G099_9BACL</name>
<proteinExistence type="predicted"/>
<evidence type="ECO:0000313" key="4">
    <source>
        <dbReference type="Proteomes" id="UP000609323"/>
    </source>
</evidence>
<feature type="domain" description="GFO/IDH/MocA-like oxidoreductase" evidence="2">
    <location>
        <begin position="129"/>
        <end position="250"/>
    </location>
</feature>
<dbReference type="SUPFAM" id="SSF55347">
    <property type="entry name" value="Glyceraldehyde-3-phosphate dehydrogenase-like, C-terminal domain"/>
    <property type="match status" value="1"/>
</dbReference>
<dbReference type="Gene3D" id="3.30.360.10">
    <property type="entry name" value="Dihydrodipicolinate Reductase, domain 2"/>
    <property type="match status" value="1"/>
</dbReference>
<dbReference type="InterPro" id="IPR055170">
    <property type="entry name" value="GFO_IDH_MocA-like_dom"/>
</dbReference>